<evidence type="ECO:0000313" key="6">
    <source>
        <dbReference type="EMBL" id="MFC5498627.1"/>
    </source>
</evidence>
<proteinExistence type="predicted"/>
<feature type="compositionally biased region" description="Low complexity" evidence="4">
    <location>
        <begin position="18"/>
        <end position="38"/>
    </location>
</feature>
<evidence type="ECO:0000256" key="3">
    <source>
        <dbReference type="ARBA" id="ARBA00023186"/>
    </source>
</evidence>
<dbReference type="Gene3D" id="1.10.1710.10">
    <property type="entry name" value="ProQ/FinO domain"/>
    <property type="match status" value="1"/>
</dbReference>
<feature type="region of interest" description="Disordered" evidence="4">
    <location>
        <begin position="1"/>
        <end position="58"/>
    </location>
</feature>
<accession>A0ABW0NF65</accession>
<evidence type="ECO:0000256" key="4">
    <source>
        <dbReference type="SAM" id="MobiDB-lite"/>
    </source>
</evidence>
<dbReference type="SUPFAM" id="SSF48657">
    <property type="entry name" value="FinO-like"/>
    <property type="match status" value="1"/>
</dbReference>
<evidence type="ECO:0000259" key="5">
    <source>
        <dbReference type="SMART" id="SM00945"/>
    </source>
</evidence>
<dbReference type="PANTHER" id="PTHR38106:SF1">
    <property type="entry name" value="RNA CHAPERONE PROQ"/>
    <property type="match status" value="1"/>
</dbReference>
<dbReference type="InterPro" id="IPR023529">
    <property type="entry name" value="ProQ"/>
</dbReference>
<dbReference type="PANTHER" id="PTHR38106">
    <property type="entry name" value="RNA CHAPERONE PROQ"/>
    <property type="match status" value="1"/>
</dbReference>
<evidence type="ECO:0000256" key="2">
    <source>
        <dbReference type="ARBA" id="ARBA00022884"/>
    </source>
</evidence>
<sequence>MNDTASAPAPAPAPADDPAPASAAGIAAPTPAAPGPAAKSRPKAQQRKGPPRGKPAHPVLDRLFELHPQLFGAQFKPLKIGIFEDLLARHPDAFQREELKVALGLHARSTAYLESVAAGLQRHDLDGQPVAPLAPEHVHHAIMEVFRRRQQRTREDLRPRLMQKLVAAIEASGLSPAEYAEKMRTQDETNNALLQQAVAQLAHKSAKREALARAFAASGQSMEAFAEMYGMDLAQVKRTLG</sequence>
<dbReference type="InterPro" id="IPR016103">
    <property type="entry name" value="ProQ/FinO"/>
</dbReference>
<feature type="compositionally biased region" description="Basic residues" evidence="4">
    <location>
        <begin position="40"/>
        <end position="55"/>
    </location>
</feature>
<gene>
    <name evidence="6" type="ORF">ACFPOE_13855</name>
</gene>
<evidence type="ECO:0000313" key="7">
    <source>
        <dbReference type="Proteomes" id="UP001596037"/>
    </source>
</evidence>
<keyword evidence="2" id="KW-0694">RNA-binding</keyword>
<reference evidence="7" key="1">
    <citation type="journal article" date="2019" name="Int. J. Syst. Evol. Microbiol.">
        <title>The Global Catalogue of Microorganisms (GCM) 10K type strain sequencing project: providing services to taxonomists for standard genome sequencing and annotation.</title>
        <authorList>
            <consortium name="The Broad Institute Genomics Platform"/>
            <consortium name="The Broad Institute Genome Sequencing Center for Infectious Disease"/>
            <person name="Wu L."/>
            <person name="Ma J."/>
        </authorList>
    </citation>
    <scope>NUCLEOTIDE SEQUENCE [LARGE SCALE GENOMIC DNA]</scope>
    <source>
        <strain evidence="7">CCUG 57401</strain>
    </source>
</reference>
<dbReference type="Proteomes" id="UP001596037">
    <property type="component" value="Unassembled WGS sequence"/>
</dbReference>
<dbReference type="EMBL" id="JBHSMF010000009">
    <property type="protein sequence ID" value="MFC5498627.1"/>
    <property type="molecule type" value="Genomic_DNA"/>
</dbReference>
<name>A0ABW0NF65_9BURK</name>
<dbReference type="RefSeq" id="WP_376850714.1">
    <property type="nucleotide sequence ID" value="NZ_JBHSMF010000009.1"/>
</dbReference>
<keyword evidence="3" id="KW-0143">Chaperone</keyword>
<dbReference type="Pfam" id="PF04352">
    <property type="entry name" value="ProQ"/>
    <property type="match status" value="1"/>
</dbReference>
<comment type="caution">
    <text evidence="6">The sequence shown here is derived from an EMBL/GenBank/DDBJ whole genome shotgun (WGS) entry which is preliminary data.</text>
</comment>
<dbReference type="InterPro" id="IPR036442">
    <property type="entry name" value="ProQ/FinO_sf"/>
</dbReference>
<keyword evidence="1" id="KW-0963">Cytoplasm</keyword>
<feature type="domain" description="ProQ/FinO" evidence="5">
    <location>
        <begin position="51"/>
        <end position="161"/>
    </location>
</feature>
<keyword evidence="7" id="KW-1185">Reference proteome</keyword>
<organism evidence="6 7">
    <name type="scientific">Caenimonas terrae</name>
    <dbReference type="NCBI Taxonomy" id="696074"/>
    <lineage>
        <taxon>Bacteria</taxon>
        <taxon>Pseudomonadati</taxon>
        <taxon>Pseudomonadota</taxon>
        <taxon>Betaproteobacteria</taxon>
        <taxon>Burkholderiales</taxon>
        <taxon>Comamonadaceae</taxon>
        <taxon>Caenimonas</taxon>
    </lineage>
</organism>
<dbReference type="SMART" id="SM00945">
    <property type="entry name" value="ProQ"/>
    <property type="match status" value="1"/>
</dbReference>
<protein>
    <submittedName>
        <fullName evidence="6">ProQ/FINO family protein</fullName>
    </submittedName>
</protein>
<evidence type="ECO:0000256" key="1">
    <source>
        <dbReference type="ARBA" id="ARBA00022490"/>
    </source>
</evidence>